<feature type="signal peptide" evidence="1">
    <location>
        <begin position="1"/>
        <end position="22"/>
    </location>
</feature>
<dbReference type="AlphaFoldDB" id="A0A344THK1"/>
<dbReference type="KEGG" id="run:DR864_10425"/>
<gene>
    <name evidence="2" type="ORF">DR864_10425</name>
</gene>
<dbReference type="Proteomes" id="UP000251993">
    <property type="component" value="Chromosome"/>
</dbReference>
<sequence>MKKLFLFLYSTFYLLSSTFAQTDSVRITHTQETGTLEKQRFIDQYDYVFMTKEPTKWMLKGYLSASPIPSLQLRGPSNEISEGLPSSLSYAFSYEHKIGSSFSIDIGLSGGYVSDFQWSSHFASAEIRWFYDMKKRLKQGLQANNLTGSYIGFKYGQAFEIPSIKFVSKLLEVPFIGNQSNQWYKSSQIFALKLGTQKRFFKRGFADFSLNIGRTTYDLTLQNQSNINVPAPKDEWFIFSDVKFGLGFTSAKKTESLNASDCNVWKCFKEESHLFKINIVSPLTLTNRQFNFSLPVSYERKIVKSAWSINTELSLSFAYLSRKALQSFGSQFLVVGSTLLIQPRYYYNLKKRIREGKSANNLSGNYFAIMGSQELSFSDMDYNPIFQVKRETRWNNTRAAYATWGMQRRIFEKGFFDFQLGLLYKERSTTKHQPIFVPYSSFKLGFAL</sequence>
<organism evidence="2 3">
    <name type="scientific">Runella rosea</name>
    <dbReference type="NCBI Taxonomy" id="2259595"/>
    <lineage>
        <taxon>Bacteria</taxon>
        <taxon>Pseudomonadati</taxon>
        <taxon>Bacteroidota</taxon>
        <taxon>Cytophagia</taxon>
        <taxon>Cytophagales</taxon>
        <taxon>Spirosomataceae</taxon>
        <taxon>Runella</taxon>
    </lineage>
</organism>
<name>A0A344THK1_9BACT</name>
<feature type="chain" id="PRO_5016930490" description="DUF4421 domain-containing protein" evidence="1">
    <location>
        <begin position="23"/>
        <end position="448"/>
    </location>
</feature>
<keyword evidence="1" id="KW-0732">Signal</keyword>
<dbReference type="EMBL" id="CP030850">
    <property type="protein sequence ID" value="AXE18122.1"/>
    <property type="molecule type" value="Genomic_DNA"/>
</dbReference>
<dbReference type="OrthoDB" id="912723at2"/>
<protein>
    <recommendedName>
        <fullName evidence="4">DUF4421 domain-containing protein</fullName>
    </recommendedName>
</protein>
<dbReference type="RefSeq" id="WP_114066907.1">
    <property type="nucleotide sequence ID" value="NZ_CP030850.1"/>
</dbReference>
<evidence type="ECO:0000313" key="3">
    <source>
        <dbReference type="Proteomes" id="UP000251993"/>
    </source>
</evidence>
<keyword evidence="3" id="KW-1185">Reference proteome</keyword>
<accession>A0A344THK1</accession>
<reference evidence="2 3" key="1">
    <citation type="submission" date="2018-07" db="EMBL/GenBank/DDBJ databases">
        <title>Genome sequencing of Runella.</title>
        <authorList>
            <person name="Baek M.-G."/>
            <person name="Yi H."/>
        </authorList>
    </citation>
    <scope>NUCLEOTIDE SEQUENCE [LARGE SCALE GENOMIC DNA]</scope>
    <source>
        <strain evidence="2 3">HYN0085</strain>
    </source>
</reference>
<evidence type="ECO:0000313" key="2">
    <source>
        <dbReference type="EMBL" id="AXE18122.1"/>
    </source>
</evidence>
<evidence type="ECO:0008006" key="4">
    <source>
        <dbReference type="Google" id="ProtNLM"/>
    </source>
</evidence>
<proteinExistence type="predicted"/>
<evidence type="ECO:0000256" key="1">
    <source>
        <dbReference type="SAM" id="SignalP"/>
    </source>
</evidence>